<protein>
    <submittedName>
        <fullName evidence="1">Uncharacterized protein</fullName>
    </submittedName>
</protein>
<dbReference type="RefSeq" id="WP_145232215.1">
    <property type="nucleotide sequence ID" value="NZ_CP036343.1"/>
</dbReference>
<reference evidence="1 2" key="1">
    <citation type="submission" date="2019-02" db="EMBL/GenBank/DDBJ databases">
        <title>Deep-cultivation of Planctomycetes and their phenomic and genomic characterization uncovers novel biology.</title>
        <authorList>
            <person name="Wiegand S."/>
            <person name="Jogler M."/>
            <person name="Boedeker C."/>
            <person name="Pinto D."/>
            <person name="Vollmers J."/>
            <person name="Rivas-Marin E."/>
            <person name="Kohn T."/>
            <person name="Peeters S.H."/>
            <person name="Heuer A."/>
            <person name="Rast P."/>
            <person name="Oberbeckmann S."/>
            <person name="Bunk B."/>
            <person name="Jeske O."/>
            <person name="Meyerdierks A."/>
            <person name="Storesund J.E."/>
            <person name="Kallscheuer N."/>
            <person name="Luecker S."/>
            <person name="Lage O.M."/>
            <person name="Pohl T."/>
            <person name="Merkel B.J."/>
            <person name="Hornburger P."/>
            <person name="Mueller R.-W."/>
            <person name="Bruemmer F."/>
            <person name="Labrenz M."/>
            <person name="Spormann A.M."/>
            <person name="Op den Camp H."/>
            <person name="Overmann J."/>
            <person name="Amann R."/>
            <person name="Jetten M.S.M."/>
            <person name="Mascher T."/>
            <person name="Medema M.H."/>
            <person name="Devos D.P."/>
            <person name="Kaster A.-K."/>
            <person name="Ovreas L."/>
            <person name="Rohde M."/>
            <person name="Galperin M.Y."/>
            <person name="Jogler C."/>
        </authorList>
    </citation>
    <scope>NUCLEOTIDE SEQUENCE [LARGE SCALE GENOMIC DNA]</scope>
    <source>
        <strain evidence="1 2">Pan161</strain>
    </source>
</reference>
<evidence type="ECO:0000313" key="1">
    <source>
        <dbReference type="EMBL" id="QDT94300.1"/>
    </source>
</evidence>
<name>A0A517VN09_9PLAN</name>
<keyword evidence="2" id="KW-1185">Reference proteome</keyword>
<dbReference type="Proteomes" id="UP000316855">
    <property type="component" value="Chromosome"/>
</dbReference>
<sequence length="119" mass="13843">MITERNFKAVLIGHDVDFNVLFFYVSDSKRICNLLLGDKLVSIGMTCRVLIIGNDSQTHTWDDWFRFDETDIEYRGIDLTWWCNHKPVLQELVHLIETQTSKTDPVSKPANCRPDICPQ</sequence>
<organism evidence="1 2">
    <name type="scientific">Gimesia algae</name>
    <dbReference type="NCBI Taxonomy" id="2527971"/>
    <lineage>
        <taxon>Bacteria</taxon>
        <taxon>Pseudomonadati</taxon>
        <taxon>Planctomycetota</taxon>
        <taxon>Planctomycetia</taxon>
        <taxon>Planctomycetales</taxon>
        <taxon>Planctomycetaceae</taxon>
        <taxon>Gimesia</taxon>
    </lineage>
</organism>
<proteinExistence type="predicted"/>
<dbReference type="AlphaFoldDB" id="A0A517VN09"/>
<dbReference type="EMBL" id="CP036343">
    <property type="protein sequence ID" value="QDT94300.1"/>
    <property type="molecule type" value="Genomic_DNA"/>
</dbReference>
<dbReference type="KEGG" id="gax:Pan161_59950"/>
<evidence type="ECO:0000313" key="2">
    <source>
        <dbReference type="Proteomes" id="UP000316855"/>
    </source>
</evidence>
<gene>
    <name evidence="1" type="ORF">Pan161_59950</name>
</gene>
<accession>A0A517VN09</accession>